<accession>A0A382NV62</accession>
<evidence type="ECO:0000313" key="3">
    <source>
        <dbReference type="EMBL" id="SVC64956.1"/>
    </source>
</evidence>
<feature type="domain" description="Cytochrome P460" evidence="2">
    <location>
        <begin position="53"/>
        <end position="183"/>
    </location>
</feature>
<gene>
    <name evidence="3" type="ORF">METZ01_LOCUS317810</name>
</gene>
<name>A0A382NV62_9ZZZZ</name>
<dbReference type="InterPro" id="IPR038142">
    <property type="entry name" value="Cytochrome_P460_sp"/>
</dbReference>
<dbReference type="Gene3D" id="3.50.70.20">
    <property type="entry name" value="Cytochrome P460"/>
    <property type="match status" value="1"/>
</dbReference>
<reference evidence="3" key="1">
    <citation type="submission" date="2018-05" db="EMBL/GenBank/DDBJ databases">
        <authorList>
            <person name="Lanie J.A."/>
            <person name="Ng W.-L."/>
            <person name="Kazmierczak K.M."/>
            <person name="Andrzejewski T.M."/>
            <person name="Davidsen T.M."/>
            <person name="Wayne K.J."/>
            <person name="Tettelin H."/>
            <person name="Glass J.I."/>
            <person name="Rusch D."/>
            <person name="Podicherti R."/>
            <person name="Tsui H.-C.T."/>
            <person name="Winkler M.E."/>
        </authorList>
    </citation>
    <scope>NUCLEOTIDE SEQUENCE</scope>
</reference>
<organism evidence="3">
    <name type="scientific">marine metagenome</name>
    <dbReference type="NCBI Taxonomy" id="408172"/>
    <lineage>
        <taxon>unclassified sequences</taxon>
        <taxon>metagenomes</taxon>
        <taxon>ecological metagenomes</taxon>
    </lineage>
</organism>
<keyword evidence="1" id="KW-0812">Transmembrane</keyword>
<dbReference type="AlphaFoldDB" id="A0A382NV62"/>
<evidence type="ECO:0000259" key="2">
    <source>
        <dbReference type="Pfam" id="PF16694"/>
    </source>
</evidence>
<protein>
    <recommendedName>
        <fullName evidence="2">Cytochrome P460 domain-containing protein</fullName>
    </recommendedName>
</protein>
<sequence>VQYIKQNQPVVFVIACLMVGTGMVFTLFAQTTTNSTENYQMPVYDRDGALQLPPDYLRWTLVGTSLGLSYNEETPRRESFNHTLMEPTSYDYFVRTGEFREGTMLVLLVRGTENDAMPARHGRFAADVFAVELAVKDSSRVDEGWAYYDFGGGNRARTTAQPFPKSQGCYTCHVEHAARDNVFLQFYPLLADAAGISVD</sequence>
<feature type="transmembrane region" description="Helical" evidence="1">
    <location>
        <begin position="9"/>
        <end position="29"/>
    </location>
</feature>
<dbReference type="InterPro" id="IPR032033">
    <property type="entry name" value="Cytochrome_P460"/>
</dbReference>
<feature type="non-terminal residue" evidence="3">
    <location>
        <position position="1"/>
    </location>
</feature>
<keyword evidence="1" id="KW-1133">Transmembrane helix</keyword>
<dbReference type="Pfam" id="PF16694">
    <property type="entry name" value="Cytochrome_P460"/>
    <property type="match status" value="1"/>
</dbReference>
<dbReference type="EMBL" id="UINC01102946">
    <property type="protein sequence ID" value="SVC64956.1"/>
    <property type="molecule type" value="Genomic_DNA"/>
</dbReference>
<keyword evidence="1" id="KW-0472">Membrane</keyword>
<dbReference type="CDD" id="cd20751">
    <property type="entry name" value="cyt_P460_Ne-like"/>
    <property type="match status" value="1"/>
</dbReference>
<proteinExistence type="predicted"/>
<evidence type="ECO:0000256" key="1">
    <source>
        <dbReference type="SAM" id="Phobius"/>
    </source>
</evidence>